<keyword evidence="4" id="KW-1185">Reference proteome</keyword>
<evidence type="ECO:0000313" key="3">
    <source>
        <dbReference type="EMBL" id="CAI8592521.1"/>
    </source>
</evidence>
<protein>
    <recommendedName>
        <fullName evidence="2">Myb/SANT-like DNA-binding domain-containing protein</fullName>
    </recommendedName>
</protein>
<dbReference type="InterPro" id="IPR044823">
    <property type="entry name" value="ASIL1/2-like"/>
</dbReference>
<gene>
    <name evidence="3" type="ORF">VFH_I043920</name>
</gene>
<dbReference type="EMBL" id="OX451735">
    <property type="protein sequence ID" value="CAI8592521.1"/>
    <property type="molecule type" value="Genomic_DNA"/>
</dbReference>
<dbReference type="InterPro" id="IPR044822">
    <property type="entry name" value="Myb_DNA-bind_4"/>
</dbReference>
<dbReference type="PANTHER" id="PTHR31307:SF50">
    <property type="entry name" value="SEQUENCE-SPECIFIC DNA BINDING TRANSCRIPTION FACTOR"/>
    <property type="match status" value="1"/>
</dbReference>
<dbReference type="AlphaFoldDB" id="A0AAV0Z397"/>
<reference evidence="3 4" key="1">
    <citation type="submission" date="2023-01" db="EMBL/GenBank/DDBJ databases">
        <authorList>
            <person name="Kreplak J."/>
        </authorList>
    </citation>
    <scope>NUCLEOTIDE SEQUENCE [LARGE SCALE GENOMIC DNA]</scope>
</reference>
<dbReference type="Pfam" id="PF13837">
    <property type="entry name" value="Myb_DNA-bind_4"/>
    <property type="match status" value="1"/>
</dbReference>
<dbReference type="GO" id="GO:0000976">
    <property type="term" value="F:transcription cis-regulatory region binding"/>
    <property type="evidence" value="ECO:0007669"/>
    <property type="project" value="TreeGrafter"/>
</dbReference>
<name>A0AAV0Z397_VICFA</name>
<feature type="compositionally biased region" description="Acidic residues" evidence="1">
    <location>
        <begin position="182"/>
        <end position="197"/>
    </location>
</feature>
<proteinExistence type="predicted"/>
<organism evidence="3 4">
    <name type="scientific">Vicia faba</name>
    <name type="common">Broad bean</name>
    <name type="synonym">Faba vulgaris</name>
    <dbReference type="NCBI Taxonomy" id="3906"/>
    <lineage>
        <taxon>Eukaryota</taxon>
        <taxon>Viridiplantae</taxon>
        <taxon>Streptophyta</taxon>
        <taxon>Embryophyta</taxon>
        <taxon>Tracheophyta</taxon>
        <taxon>Spermatophyta</taxon>
        <taxon>Magnoliopsida</taxon>
        <taxon>eudicotyledons</taxon>
        <taxon>Gunneridae</taxon>
        <taxon>Pentapetalae</taxon>
        <taxon>rosids</taxon>
        <taxon>fabids</taxon>
        <taxon>Fabales</taxon>
        <taxon>Fabaceae</taxon>
        <taxon>Papilionoideae</taxon>
        <taxon>50 kb inversion clade</taxon>
        <taxon>NPAAA clade</taxon>
        <taxon>Hologalegina</taxon>
        <taxon>IRL clade</taxon>
        <taxon>Fabeae</taxon>
        <taxon>Vicia</taxon>
    </lineage>
</organism>
<evidence type="ECO:0000259" key="2">
    <source>
        <dbReference type="Pfam" id="PF13837"/>
    </source>
</evidence>
<dbReference type="GO" id="GO:0005634">
    <property type="term" value="C:nucleus"/>
    <property type="evidence" value="ECO:0007669"/>
    <property type="project" value="TreeGrafter"/>
</dbReference>
<evidence type="ECO:0000313" key="4">
    <source>
        <dbReference type="Proteomes" id="UP001157006"/>
    </source>
</evidence>
<dbReference type="Gene3D" id="1.10.10.60">
    <property type="entry name" value="Homeodomain-like"/>
    <property type="match status" value="1"/>
</dbReference>
<sequence>MKTPTGTRSSPATGAEGGWSDEATFTLIDVWGKLYNKVNRKIFRQSHWKEVAKAVNSYHGYDRKLRRTYAQCKSRINALKKKYTIEKARVSDSSEYDNVWPFFEKLDSVIGDNLPPKNLSPPFDPPVKVPAWVLAPVGRRSSTQKQPVPVTTSSLERLDESSFCRNLAVFAAAAAAAAEAEIEDSNSDDSASDELELSNESKKRKRGRIDVEFGLREVASAAEKFSEIHERVDASKQRKNVALEKQKMHFSKDSQRMQLRKSNHSK</sequence>
<feature type="domain" description="Myb/SANT-like DNA-binding" evidence="2">
    <location>
        <begin position="19"/>
        <end position="108"/>
    </location>
</feature>
<feature type="compositionally biased region" description="Basic and acidic residues" evidence="1">
    <location>
        <begin position="244"/>
        <end position="255"/>
    </location>
</feature>
<dbReference type="Proteomes" id="UP001157006">
    <property type="component" value="Chromosome 1S"/>
</dbReference>
<accession>A0AAV0Z397</accession>
<feature type="region of interest" description="Disordered" evidence="1">
    <location>
        <begin position="182"/>
        <end position="208"/>
    </location>
</feature>
<evidence type="ECO:0000256" key="1">
    <source>
        <dbReference type="SAM" id="MobiDB-lite"/>
    </source>
</evidence>
<feature type="region of interest" description="Disordered" evidence="1">
    <location>
        <begin position="244"/>
        <end position="266"/>
    </location>
</feature>
<dbReference type="PANTHER" id="PTHR31307">
    <property type="entry name" value="TRIHELIX TRANSCRIPTION FACTOR ASIL2"/>
    <property type="match status" value="1"/>
</dbReference>